<keyword evidence="11" id="KW-1185">Reference proteome</keyword>
<dbReference type="PRINTS" id="PR00367">
    <property type="entry name" value="ETHRSPELEMNT"/>
</dbReference>
<evidence type="ECO:0000313" key="11">
    <source>
        <dbReference type="Proteomes" id="UP001291623"/>
    </source>
</evidence>
<dbReference type="AlphaFoldDB" id="A0AAE1T188"/>
<evidence type="ECO:0000256" key="4">
    <source>
        <dbReference type="ARBA" id="ARBA00023125"/>
    </source>
</evidence>
<keyword evidence="6" id="KW-0804">Transcription</keyword>
<dbReference type="Proteomes" id="UP001291623">
    <property type="component" value="Unassembled WGS sequence"/>
</dbReference>
<dbReference type="GO" id="GO:0005634">
    <property type="term" value="C:nucleus"/>
    <property type="evidence" value="ECO:0007669"/>
    <property type="project" value="UniProtKB-SubCell"/>
</dbReference>
<evidence type="ECO:0000256" key="3">
    <source>
        <dbReference type="ARBA" id="ARBA00023015"/>
    </source>
</evidence>
<dbReference type="SMART" id="SM00380">
    <property type="entry name" value="AP2"/>
    <property type="match status" value="1"/>
</dbReference>
<dbReference type="EMBL" id="JAVYJV010000001">
    <property type="protein sequence ID" value="KAK4379473.1"/>
    <property type="molecule type" value="Genomic_DNA"/>
</dbReference>
<evidence type="ECO:0000256" key="5">
    <source>
        <dbReference type="ARBA" id="ARBA00023159"/>
    </source>
</evidence>
<keyword evidence="2" id="KW-0611">Plant defense</keyword>
<gene>
    <name evidence="10" type="ORF">RND71_001335</name>
</gene>
<comment type="caution">
    <text evidence="10">The sequence shown here is derived from an EMBL/GenBank/DDBJ whole genome shotgun (WGS) entry which is preliminary data.</text>
</comment>
<dbReference type="InterPro" id="IPR044808">
    <property type="entry name" value="ERF_plant"/>
</dbReference>
<proteinExistence type="predicted"/>
<evidence type="ECO:0000256" key="7">
    <source>
        <dbReference type="ARBA" id="ARBA00023242"/>
    </source>
</evidence>
<reference evidence="10" key="1">
    <citation type="submission" date="2023-12" db="EMBL/GenBank/DDBJ databases">
        <title>Genome assembly of Anisodus tanguticus.</title>
        <authorList>
            <person name="Wang Y.-J."/>
        </authorList>
    </citation>
    <scope>NUCLEOTIDE SEQUENCE</scope>
    <source>
        <strain evidence="10">KB-2021</strain>
        <tissue evidence="10">Leaf</tissue>
    </source>
</reference>
<sequence length="260" mass="28944">MNPVDDETYSSFSDFDLLESIKQHLLNDSHFSEIFSPMSYSSNVELPNSPSSSFGSPSLENNFDNTSLGFHENSESEDQTRCPAVAHEANAPQDLRRYIGVRRRQWGTFAAEIRDPNRKGARLWLGTYETPEDAALAYDEAAFKMRGSKARLNFPHLAGWNIPKPARIKGSRHSTSSESSSSSSSSTSSENRTRKRKIDGKQKEEGEGTSGEVDVAEEVVDAAIQSEEVVGRKVLLKRLRLKAEAEAARQGEKQAEVMQR</sequence>
<protein>
    <recommendedName>
        <fullName evidence="9">AP2/ERF domain-containing protein</fullName>
    </recommendedName>
</protein>
<keyword evidence="4" id="KW-0238">DNA-binding</keyword>
<organism evidence="10 11">
    <name type="scientific">Anisodus tanguticus</name>
    <dbReference type="NCBI Taxonomy" id="243964"/>
    <lineage>
        <taxon>Eukaryota</taxon>
        <taxon>Viridiplantae</taxon>
        <taxon>Streptophyta</taxon>
        <taxon>Embryophyta</taxon>
        <taxon>Tracheophyta</taxon>
        <taxon>Spermatophyta</taxon>
        <taxon>Magnoliopsida</taxon>
        <taxon>eudicotyledons</taxon>
        <taxon>Gunneridae</taxon>
        <taxon>Pentapetalae</taxon>
        <taxon>asterids</taxon>
        <taxon>lamiids</taxon>
        <taxon>Solanales</taxon>
        <taxon>Solanaceae</taxon>
        <taxon>Solanoideae</taxon>
        <taxon>Hyoscyameae</taxon>
        <taxon>Anisodus</taxon>
    </lineage>
</organism>
<keyword evidence="7" id="KW-0539">Nucleus</keyword>
<dbReference type="CDD" id="cd00018">
    <property type="entry name" value="AP2"/>
    <property type="match status" value="1"/>
</dbReference>
<feature type="domain" description="AP2/ERF" evidence="9">
    <location>
        <begin position="97"/>
        <end position="155"/>
    </location>
</feature>
<feature type="region of interest" description="Disordered" evidence="8">
    <location>
        <begin position="161"/>
        <end position="217"/>
    </location>
</feature>
<dbReference type="GO" id="GO:0009873">
    <property type="term" value="P:ethylene-activated signaling pathway"/>
    <property type="evidence" value="ECO:0007669"/>
    <property type="project" value="InterPro"/>
</dbReference>
<dbReference type="FunFam" id="3.30.730.10:FF:000001">
    <property type="entry name" value="Ethylene-responsive transcription factor 2"/>
    <property type="match status" value="1"/>
</dbReference>
<dbReference type="GO" id="GO:0003700">
    <property type="term" value="F:DNA-binding transcription factor activity"/>
    <property type="evidence" value="ECO:0007669"/>
    <property type="project" value="InterPro"/>
</dbReference>
<evidence type="ECO:0000256" key="6">
    <source>
        <dbReference type="ARBA" id="ARBA00023163"/>
    </source>
</evidence>
<dbReference type="GO" id="GO:0006952">
    <property type="term" value="P:defense response"/>
    <property type="evidence" value="ECO:0007669"/>
    <property type="project" value="UniProtKB-KW"/>
</dbReference>
<name>A0AAE1T188_9SOLA</name>
<dbReference type="Pfam" id="PF00847">
    <property type="entry name" value="AP2"/>
    <property type="match status" value="1"/>
</dbReference>
<dbReference type="PANTHER" id="PTHR31190">
    <property type="entry name" value="DNA-BINDING DOMAIN"/>
    <property type="match status" value="1"/>
</dbReference>
<evidence type="ECO:0000256" key="2">
    <source>
        <dbReference type="ARBA" id="ARBA00022821"/>
    </source>
</evidence>
<dbReference type="InterPro" id="IPR036955">
    <property type="entry name" value="AP2/ERF_dom_sf"/>
</dbReference>
<keyword evidence="5" id="KW-0010">Activator</keyword>
<comment type="subcellular location">
    <subcellularLocation>
        <location evidence="1">Nucleus</location>
    </subcellularLocation>
</comment>
<dbReference type="InterPro" id="IPR001471">
    <property type="entry name" value="AP2/ERF_dom"/>
</dbReference>
<dbReference type="GO" id="GO:0003677">
    <property type="term" value="F:DNA binding"/>
    <property type="evidence" value="ECO:0007669"/>
    <property type="project" value="UniProtKB-KW"/>
</dbReference>
<feature type="compositionally biased region" description="Low complexity" evidence="8">
    <location>
        <begin position="174"/>
        <end position="190"/>
    </location>
</feature>
<dbReference type="InterPro" id="IPR016177">
    <property type="entry name" value="DNA-bd_dom_sf"/>
</dbReference>
<keyword evidence="3" id="KW-0805">Transcription regulation</keyword>
<accession>A0AAE1T188</accession>
<dbReference type="SUPFAM" id="SSF54171">
    <property type="entry name" value="DNA-binding domain"/>
    <property type="match status" value="1"/>
</dbReference>
<dbReference type="Gene3D" id="3.30.730.10">
    <property type="entry name" value="AP2/ERF domain"/>
    <property type="match status" value="1"/>
</dbReference>
<evidence type="ECO:0000256" key="8">
    <source>
        <dbReference type="SAM" id="MobiDB-lite"/>
    </source>
</evidence>
<evidence type="ECO:0000256" key="1">
    <source>
        <dbReference type="ARBA" id="ARBA00004123"/>
    </source>
</evidence>
<evidence type="ECO:0000259" key="9">
    <source>
        <dbReference type="PROSITE" id="PS51032"/>
    </source>
</evidence>
<dbReference type="PROSITE" id="PS51032">
    <property type="entry name" value="AP2_ERF"/>
    <property type="match status" value="1"/>
</dbReference>
<evidence type="ECO:0000313" key="10">
    <source>
        <dbReference type="EMBL" id="KAK4379473.1"/>
    </source>
</evidence>
<dbReference type="PANTHER" id="PTHR31190:SF129">
    <property type="entry name" value="ETHYLENE RESPONSE FACTOR 189"/>
    <property type="match status" value="1"/>
</dbReference>